<dbReference type="CDD" id="cd23659">
    <property type="entry name" value="USP_At3g01520-like"/>
    <property type="match status" value="1"/>
</dbReference>
<dbReference type="Pfam" id="PF00582">
    <property type="entry name" value="Usp"/>
    <property type="match status" value="1"/>
</dbReference>
<dbReference type="EMBL" id="GCHU01023016">
    <property type="protein sequence ID" value="JAG85758.1"/>
    <property type="molecule type" value="Transcribed_RNA"/>
</dbReference>
<dbReference type="PANTHER" id="PTHR46100">
    <property type="entry name" value="IMP2'P"/>
    <property type="match status" value="1"/>
</dbReference>
<reference evidence="2" key="1">
    <citation type="submission" date="2015-02" db="EMBL/GenBank/DDBJ databases">
        <title>A transcriptome of Wollemia nobilis - a relic of Gondwana.</title>
        <authorList>
            <person name="Chia J.Y."/>
            <person name="Leong Y.S."/>
            <person name="Abdul Karim S."/>
            <person name="Wan Azmi N."/>
            <person name="Hercus R."/>
            <person name="Croft L."/>
        </authorList>
    </citation>
    <scope>NUCLEOTIDE SEQUENCE</scope>
    <source>
        <strain evidence="2">MaeBrown</strain>
        <tissue evidence="2">Leaf</tissue>
    </source>
</reference>
<dbReference type="SUPFAM" id="SSF52402">
    <property type="entry name" value="Adenine nucleotide alpha hydrolases-like"/>
    <property type="match status" value="1"/>
</dbReference>
<dbReference type="PANTHER" id="PTHR46100:SF4">
    <property type="entry name" value="USPA DOMAIN-CONTAINING PROTEIN"/>
    <property type="match status" value="1"/>
</dbReference>
<dbReference type="InterPro" id="IPR006016">
    <property type="entry name" value="UspA"/>
</dbReference>
<dbReference type="InterPro" id="IPR006015">
    <property type="entry name" value="Universal_stress_UspA"/>
</dbReference>
<evidence type="ECO:0000313" key="2">
    <source>
        <dbReference type="EMBL" id="JAG85758.1"/>
    </source>
</evidence>
<dbReference type="PRINTS" id="PR01438">
    <property type="entry name" value="UNVRSLSTRESS"/>
</dbReference>
<dbReference type="InterPro" id="IPR014729">
    <property type="entry name" value="Rossmann-like_a/b/a_fold"/>
</dbReference>
<feature type="domain" description="UspA" evidence="1">
    <location>
        <begin position="2"/>
        <end position="154"/>
    </location>
</feature>
<dbReference type="AlphaFoldDB" id="A0A0C9S4M9"/>
<organism evidence="2">
    <name type="scientific">Wollemia nobilis</name>
    <dbReference type="NCBI Taxonomy" id="56998"/>
    <lineage>
        <taxon>Eukaryota</taxon>
        <taxon>Viridiplantae</taxon>
        <taxon>Streptophyta</taxon>
        <taxon>Embryophyta</taxon>
        <taxon>Tracheophyta</taxon>
        <taxon>Spermatophyta</taxon>
        <taxon>Pinopsida</taxon>
        <taxon>Pinidae</taxon>
        <taxon>Conifers II</taxon>
        <taxon>Araucariales</taxon>
        <taxon>Araucariaceae</taxon>
        <taxon>Wollemia</taxon>
    </lineage>
</organism>
<proteinExistence type="predicted"/>
<name>A0A0C9S4M9_9CONI</name>
<evidence type="ECO:0000259" key="1">
    <source>
        <dbReference type="Pfam" id="PF00582"/>
    </source>
</evidence>
<sequence>MKRNVGVGVDFSAGSEYALHWALSNLARDGDSIFLIYVNNDVDYGEGALWMEGGAPLVPMEEIGNPILASKYGLKFSAESLERAKMVANHKNLTVALKVYWGDARDKVCRAESDLHLHCLVVGSRGMGTLQRVIIGSVSEYVICNAACPVTVVKTPHHCLE</sequence>
<protein>
    <submittedName>
        <fullName evidence="2">TSA: Wollemia nobilis Ref_Wollemi_Transcript_23184_594 transcribed RNA sequence</fullName>
    </submittedName>
</protein>
<accession>A0A0C9S4M9</accession>
<dbReference type="Gene3D" id="3.40.50.620">
    <property type="entry name" value="HUPs"/>
    <property type="match status" value="1"/>
</dbReference>